<evidence type="ECO:0000256" key="1">
    <source>
        <dbReference type="SAM" id="SignalP"/>
    </source>
</evidence>
<evidence type="ECO:0000313" key="2">
    <source>
        <dbReference type="Ensembl" id="ENSPCLP00000017724.1"/>
    </source>
</evidence>
<keyword evidence="3" id="KW-1185">Reference proteome</keyword>
<protein>
    <submittedName>
        <fullName evidence="2">Uncharacterized protein</fullName>
    </submittedName>
</protein>
<feature type="chain" id="PRO_5025589269" evidence="1">
    <location>
        <begin position="25"/>
        <end position="88"/>
    </location>
</feature>
<dbReference type="Proteomes" id="UP000472261">
    <property type="component" value="Unplaced"/>
</dbReference>
<proteinExistence type="predicted"/>
<dbReference type="AlphaFoldDB" id="A0A669QAL4"/>
<name>A0A669QAL4_PHACC</name>
<dbReference type="Ensembl" id="ENSPCLT00000023621.1">
    <property type="protein sequence ID" value="ENSPCLP00000017724.1"/>
    <property type="gene ID" value="ENSPCLG00000014785.1"/>
</dbReference>
<feature type="signal peptide" evidence="1">
    <location>
        <begin position="1"/>
        <end position="24"/>
    </location>
</feature>
<reference evidence="2" key="2">
    <citation type="submission" date="2025-09" db="UniProtKB">
        <authorList>
            <consortium name="Ensembl"/>
        </authorList>
    </citation>
    <scope>IDENTIFICATION</scope>
</reference>
<sequence>RERTLFLCLQPCCPMSSLLPLVCCTELCMQRVCTELCMQQVCTELCMHWVCTEHCMHWVCTELCMQQVWAGKANPVEHSCFPQPTLEV</sequence>
<organism evidence="2 3">
    <name type="scientific">Phasianus colchicus</name>
    <name type="common">Common pheasant</name>
    <dbReference type="NCBI Taxonomy" id="9054"/>
    <lineage>
        <taxon>Eukaryota</taxon>
        <taxon>Metazoa</taxon>
        <taxon>Chordata</taxon>
        <taxon>Craniata</taxon>
        <taxon>Vertebrata</taxon>
        <taxon>Euteleostomi</taxon>
        <taxon>Archelosauria</taxon>
        <taxon>Archosauria</taxon>
        <taxon>Dinosauria</taxon>
        <taxon>Saurischia</taxon>
        <taxon>Theropoda</taxon>
        <taxon>Coelurosauria</taxon>
        <taxon>Aves</taxon>
        <taxon>Neognathae</taxon>
        <taxon>Galloanserae</taxon>
        <taxon>Galliformes</taxon>
        <taxon>Phasianidae</taxon>
        <taxon>Phasianinae</taxon>
        <taxon>Phasianus</taxon>
    </lineage>
</organism>
<reference evidence="2" key="1">
    <citation type="submission" date="2025-08" db="UniProtKB">
        <authorList>
            <consortium name="Ensembl"/>
        </authorList>
    </citation>
    <scope>IDENTIFICATION</scope>
</reference>
<keyword evidence="1" id="KW-0732">Signal</keyword>
<evidence type="ECO:0000313" key="3">
    <source>
        <dbReference type="Proteomes" id="UP000472261"/>
    </source>
</evidence>
<accession>A0A669QAL4</accession>